<dbReference type="GO" id="GO:0005739">
    <property type="term" value="C:mitochondrion"/>
    <property type="evidence" value="ECO:0007669"/>
    <property type="project" value="TreeGrafter"/>
</dbReference>
<dbReference type="Pfam" id="PF03372">
    <property type="entry name" value="Exo_endo_phos"/>
    <property type="match status" value="1"/>
</dbReference>
<reference evidence="3" key="1">
    <citation type="submission" date="2021-02" db="EMBL/GenBank/DDBJ databases">
        <authorList>
            <person name="Nowell W R."/>
        </authorList>
    </citation>
    <scope>NUCLEOTIDE SEQUENCE</scope>
</reference>
<evidence type="ECO:0000259" key="2">
    <source>
        <dbReference type="Pfam" id="PF03372"/>
    </source>
</evidence>
<evidence type="ECO:0000256" key="1">
    <source>
        <dbReference type="SAM" id="Phobius"/>
    </source>
</evidence>
<organism evidence="3 4">
    <name type="scientific">Adineta ricciae</name>
    <name type="common">Rotifer</name>
    <dbReference type="NCBI Taxonomy" id="249248"/>
    <lineage>
        <taxon>Eukaryota</taxon>
        <taxon>Metazoa</taxon>
        <taxon>Spiralia</taxon>
        <taxon>Gnathifera</taxon>
        <taxon>Rotifera</taxon>
        <taxon>Eurotatoria</taxon>
        <taxon>Bdelloidea</taxon>
        <taxon>Adinetida</taxon>
        <taxon>Adinetidae</taxon>
        <taxon>Adineta</taxon>
    </lineage>
</organism>
<keyword evidence="1" id="KW-1133">Transmembrane helix</keyword>
<dbReference type="Gene3D" id="3.60.10.10">
    <property type="entry name" value="Endonuclease/exonuclease/phosphatase"/>
    <property type="match status" value="1"/>
</dbReference>
<proteinExistence type="predicted"/>
<protein>
    <recommendedName>
        <fullName evidence="2">Endonuclease/exonuclease/phosphatase domain-containing protein</fullName>
    </recommendedName>
</protein>
<dbReference type="GO" id="GO:0000175">
    <property type="term" value="F:3'-5'-RNA exonuclease activity"/>
    <property type="evidence" value="ECO:0007669"/>
    <property type="project" value="TreeGrafter"/>
</dbReference>
<accession>A0A816DJB2</accession>
<feature type="transmembrane region" description="Helical" evidence="1">
    <location>
        <begin position="20"/>
        <end position="42"/>
    </location>
</feature>
<sequence length="645" mass="75063">MEFTNENESKTSKQFSHDCFLFYFGLNEAMLLFARISTLYSIRHSSRRREFFAQLKKLYRSTTLDLFMASNQRTCFVFDKDDQTKVLIQMTYDIPSTAVRRKFNLLRSVDESVSQTIRRLAANIEQAAKKKNKRRDKQNNKIDSPVQPEPIVIQLFDENNQVIDETQLNKQAWLSCRRLVINEQSYQVEYNAPALIKFRFPEIIMSNAITTAVVELDYGDPEHSLFNWYVADELKTEETDELEETIDDAQWIHVHTGPFCIFRDEHVNKFVRLACLPRNSSARTGMQAVHTSKTRIIPCPSDLPMNTRHQLTQDYLPIDSNSLRVVSYNILANGYAASTGAAEIMYPYCPEDHLNHDYRKPLLLKEILGYHADLIFLQECDTRFYERELSTVLKLHGYSGDLKIKSESVQEGEAIFYRNERFSAINTHHIRLGEHLRTSPHMERIRQCTSLVPNVNANLLERNTVLQVLALQPKGQLNEIFLMCNTHLHYHPQADIVRCFQSVIASEHIKEVKDFYEQQNKNVSIIWCGDFNSNTTSLAFHLLFSGALLRDPNHRGYTEGYVRIIEDFDYKLPLELSTYSNYSYTNYMVSFHAVIDHIFFETKKFKFHRCIPMPTDAEVTEFTALPSCKIPSDHLAIVMDLEMIK</sequence>
<dbReference type="InterPro" id="IPR050410">
    <property type="entry name" value="CCR4/nocturin_mRNA_transcr"/>
</dbReference>
<evidence type="ECO:0000313" key="3">
    <source>
        <dbReference type="EMBL" id="CAF1634991.1"/>
    </source>
</evidence>
<dbReference type="InterPro" id="IPR005135">
    <property type="entry name" value="Endo/exonuclease/phosphatase"/>
</dbReference>
<gene>
    <name evidence="3" type="ORF">XAT740_LOCUS52308</name>
</gene>
<name>A0A816DJB2_ADIRI</name>
<keyword evidence="1" id="KW-0472">Membrane</keyword>
<keyword evidence="1" id="KW-0812">Transmembrane</keyword>
<evidence type="ECO:0000313" key="4">
    <source>
        <dbReference type="Proteomes" id="UP000663828"/>
    </source>
</evidence>
<dbReference type="InterPro" id="IPR036691">
    <property type="entry name" value="Endo/exonu/phosph_ase_sf"/>
</dbReference>
<dbReference type="SUPFAM" id="SSF56219">
    <property type="entry name" value="DNase I-like"/>
    <property type="match status" value="1"/>
</dbReference>
<dbReference type="Proteomes" id="UP000663828">
    <property type="component" value="Unassembled WGS sequence"/>
</dbReference>
<dbReference type="PANTHER" id="PTHR12121">
    <property type="entry name" value="CARBON CATABOLITE REPRESSOR PROTEIN 4"/>
    <property type="match status" value="1"/>
</dbReference>
<feature type="domain" description="Endonuclease/exonuclease/phosphatase" evidence="2">
    <location>
        <begin position="362"/>
        <end position="634"/>
    </location>
</feature>
<dbReference type="AlphaFoldDB" id="A0A816DJB2"/>
<keyword evidence="4" id="KW-1185">Reference proteome</keyword>
<comment type="caution">
    <text evidence="3">The sequence shown here is derived from an EMBL/GenBank/DDBJ whole genome shotgun (WGS) entry which is preliminary data.</text>
</comment>
<dbReference type="EMBL" id="CAJNOR010008584">
    <property type="protein sequence ID" value="CAF1634991.1"/>
    <property type="molecule type" value="Genomic_DNA"/>
</dbReference>
<dbReference type="GO" id="GO:0000288">
    <property type="term" value="P:nuclear-transcribed mRNA catabolic process, deadenylation-dependent decay"/>
    <property type="evidence" value="ECO:0007669"/>
    <property type="project" value="TreeGrafter"/>
</dbReference>
<dbReference type="PANTHER" id="PTHR12121:SF37">
    <property type="entry name" value="2',5'-PHOSPHODIESTERASE 12"/>
    <property type="match status" value="1"/>
</dbReference>